<evidence type="ECO:0000313" key="5">
    <source>
        <dbReference type="EMBL" id="NGP75926.1"/>
    </source>
</evidence>
<keyword evidence="2" id="KW-0328">Glycosyltransferase</keyword>
<dbReference type="Proteomes" id="UP000473278">
    <property type="component" value="Unassembled WGS sequence"/>
</dbReference>
<evidence type="ECO:0000256" key="2">
    <source>
        <dbReference type="ARBA" id="ARBA00022676"/>
    </source>
</evidence>
<organism evidence="5 6">
    <name type="scientific">Halalkalibaculum roseum</name>
    <dbReference type="NCBI Taxonomy" id="2709311"/>
    <lineage>
        <taxon>Bacteria</taxon>
        <taxon>Pseudomonadati</taxon>
        <taxon>Balneolota</taxon>
        <taxon>Balneolia</taxon>
        <taxon>Balneolales</taxon>
        <taxon>Balneolaceae</taxon>
        <taxon>Halalkalibaculum</taxon>
    </lineage>
</organism>
<gene>
    <name evidence="5" type="ORF">G3570_04725</name>
</gene>
<dbReference type="RefSeq" id="WP_165139823.1">
    <property type="nucleotide sequence ID" value="NZ_JAALLT010000002.1"/>
</dbReference>
<keyword evidence="3 5" id="KW-0808">Transferase</keyword>
<evidence type="ECO:0000256" key="3">
    <source>
        <dbReference type="ARBA" id="ARBA00022679"/>
    </source>
</evidence>
<dbReference type="PANTHER" id="PTHR43179:SF12">
    <property type="entry name" value="GALACTOFURANOSYLTRANSFERASE GLFT2"/>
    <property type="match status" value="1"/>
</dbReference>
<dbReference type="Pfam" id="PF00535">
    <property type="entry name" value="Glycos_transf_2"/>
    <property type="match status" value="1"/>
</dbReference>
<dbReference type="Gene3D" id="3.90.550.10">
    <property type="entry name" value="Spore Coat Polysaccharide Biosynthesis Protein SpsA, Chain A"/>
    <property type="match status" value="1"/>
</dbReference>
<evidence type="ECO:0000256" key="1">
    <source>
        <dbReference type="ARBA" id="ARBA00006739"/>
    </source>
</evidence>
<dbReference type="SUPFAM" id="SSF53448">
    <property type="entry name" value="Nucleotide-diphospho-sugar transferases"/>
    <property type="match status" value="1"/>
</dbReference>
<comment type="similarity">
    <text evidence="1">Belongs to the glycosyltransferase 2 family.</text>
</comment>
<accession>A0A6M1SUX0</accession>
<reference evidence="5 6" key="1">
    <citation type="submission" date="2020-02" db="EMBL/GenBank/DDBJ databases">
        <title>Balneolaceae bacterium YR4-1, complete genome.</title>
        <authorList>
            <person name="Li Y."/>
            <person name="Wu S."/>
        </authorList>
    </citation>
    <scope>NUCLEOTIDE SEQUENCE [LARGE SCALE GENOMIC DNA]</scope>
    <source>
        <strain evidence="5 6">YR4-1</strain>
    </source>
</reference>
<protein>
    <submittedName>
        <fullName evidence="5">Glycosyltransferase family 2 protein</fullName>
    </submittedName>
</protein>
<dbReference type="GO" id="GO:0016757">
    <property type="term" value="F:glycosyltransferase activity"/>
    <property type="evidence" value="ECO:0007669"/>
    <property type="project" value="UniProtKB-KW"/>
</dbReference>
<proteinExistence type="inferred from homology"/>
<dbReference type="PANTHER" id="PTHR43179">
    <property type="entry name" value="RHAMNOSYLTRANSFERASE WBBL"/>
    <property type="match status" value="1"/>
</dbReference>
<dbReference type="InterPro" id="IPR029044">
    <property type="entry name" value="Nucleotide-diphossugar_trans"/>
</dbReference>
<feature type="domain" description="Glycosyltransferase 2-like" evidence="4">
    <location>
        <begin position="12"/>
        <end position="150"/>
    </location>
</feature>
<keyword evidence="6" id="KW-1185">Reference proteome</keyword>
<dbReference type="AlphaFoldDB" id="A0A6M1SUX0"/>
<comment type="caution">
    <text evidence="5">The sequence shown here is derived from an EMBL/GenBank/DDBJ whole genome shotgun (WGS) entry which is preliminary data.</text>
</comment>
<dbReference type="InterPro" id="IPR001173">
    <property type="entry name" value="Glyco_trans_2-like"/>
</dbReference>
<name>A0A6M1SUX0_9BACT</name>
<dbReference type="CDD" id="cd04186">
    <property type="entry name" value="GT_2_like_c"/>
    <property type="match status" value="1"/>
</dbReference>
<evidence type="ECO:0000259" key="4">
    <source>
        <dbReference type="Pfam" id="PF00535"/>
    </source>
</evidence>
<dbReference type="EMBL" id="JAALLT010000002">
    <property type="protein sequence ID" value="NGP75926.1"/>
    <property type="molecule type" value="Genomic_DNA"/>
</dbReference>
<sequence>MEITIRKKNRLTVILPVYNRIQYTRKCLEALENQSYKDFRVIVVDDGSTDGTEQMIREFFPDVILLKGDGNLWWTASVNLGIKEAFVRGSDYVMTLNNDTKPAEDFIEQMLKCSTRNPRAVLGALEVNSKTERVSYAGEKINWLTANSELFNVGKKPYNLTGIKAVSHLPGRGLLIPTSVFEEVGLFDENNFPQYAADSDFTHRVKQAGFNVYCNYDAVLYTYPSESGSLKLRNSKSLKKYYEHLFSIKGGGNLKVFWHYAINNCPYKYLVPFLISGFSRRVFGYLIEWIGFKNE</sequence>
<evidence type="ECO:0000313" key="6">
    <source>
        <dbReference type="Proteomes" id="UP000473278"/>
    </source>
</evidence>